<feature type="chain" id="PRO_5047535793" evidence="1">
    <location>
        <begin position="23"/>
        <end position="168"/>
    </location>
</feature>
<accession>A0ABU9E1Y0</accession>
<dbReference type="Pfam" id="PF20420">
    <property type="entry name" value="DUF6702"/>
    <property type="match status" value="1"/>
</dbReference>
<dbReference type="EMBL" id="JBBPCB010000005">
    <property type="protein sequence ID" value="MEK8180561.1"/>
    <property type="molecule type" value="Genomic_DNA"/>
</dbReference>
<dbReference type="InterPro" id="IPR046525">
    <property type="entry name" value="DUF6702"/>
</dbReference>
<evidence type="ECO:0000256" key="1">
    <source>
        <dbReference type="SAM" id="SignalP"/>
    </source>
</evidence>
<sequence length="168" mass="19113">MNLKKLLRLFVLSLIFVGLTSADSHRFYVSIYQIDFVPQKKRVEITTRIFMDDLNDAVTKAYKKSTNIGTEKETPEDVVLLKKYLAENFKLSINGKSKAFNYLSNEVESNVVICYLSIKEVSKVASLEVENSILTEVHSEQQNIIQFNNNGKKQNLLLSSAITKGMLK</sequence>
<keyword evidence="1" id="KW-0732">Signal</keyword>
<evidence type="ECO:0000313" key="2">
    <source>
        <dbReference type="EMBL" id="MEK8180561.1"/>
    </source>
</evidence>
<gene>
    <name evidence="2" type="ORF">WMW71_09435</name>
</gene>
<feature type="signal peptide" evidence="1">
    <location>
        <begin position="1"/>
        <end position="22"/>
    </location>
</feature>
<reference evidence="2 3" key="1">
    <citation type="submission" date="2024-04" db="EMBL/GenBank/DDBJ databases">
        <title>draft genome sequnece of Flavobacterium buctense JCM 30750.</title>
        <authorList>
            <person name="Kim D.-U."/>
        </authorList>
    </citation>
    <scope>NUCLEOTIDE SEQUENCE [LARGE SCALE GENOMIC DNA]</scope>
    <source>
        <strain evidence="2 3">JCM 30750</strain>
    </source>
</reference>
<keyword evidence="3" id="KW-1185">Reference proteome</keyword>
<evidence type="ECO:0000313" key="3">
    <source>
        <dbReference type="Proteomes" id="UP001491349"/>
    </source>
</evidence>
<name>A0ABU9E1Y0_9FLAO</name>
<organism evidence="2 3">
    <name type="scientific">Flavobacterium buctense</name>
    <dbReference type="NCBI Taxonomy" id="1648146"/>
    <lineage>
        <taxon>Bacteria</taxon>
        <taxon>Pseudomonadati</taxon>
        <taxon>Bacteroidota</taxon>
        <taxon>Flavobacteriia</taxon>
        <taxon>Flavobacteriales</taxon>
        <taxon>Flavobacteriaceae</taxon>
        <taxon>Flavobacterium</taxon>
    </lineage>
</organism>
<dbReference type="Proteomes" id="UP001491349">
    <property type="component" value="Unassembled WGS sequence"/>
</dbReference>
<dbReference type="RefSeq" id="WP_187659697.1">
    <property type="nucleotide sequence ID" value="NZ_JACTAB010000002.1"/>
</dbReference>
<proteinExistence type="predicted"/>
<protein>
    <submittedName>
        <fullName evidence="2">DUF6702 family protein</fullName>
    </submittedName>
</protein>
<comment type="caution">
    <text evidence="2">The sequence shown here is derived from an EMBL/GenBank/DDBJ whole genome shotgun (WGS) entry which is preliminary data.</text>
</comment>